<accession>A0A1I5RX02</accession>
<dbReference type="SUPFAM" id="SSF52540">
    <property type="entry name" value="P-loop containing nucleoside triphosphate hydrolases"/>
    <property type="match status" value="1"/>
</dbReference>
<dbReference type="InterPro" id="IPR003593">
    <property type="entry name" value="AAA+_ATPase"/>
</dbReference>
<dbReference type="CDD" id="cd00009">
    <property type="entry name" value="AAA"/>
    <property type="match status" value="1"/>
</dbReference>
<dbReference type="InterPro" id="IPR041682">
    <property type="entry name" value="AAA_14"/>
</dbReference>
<organism evidence="2 3">
    <name type="scientific">Hydrogenimonas thermophila</name>
    <dbReference type="NCBI Taxonomy" id="223786"/>
    <lineage>
        <taxon>Bacteria</taxon>
        <taxon>Pseudomonadati</taxon>
        <taxon>Campylobacterota</taxon>
        <taxon>Epsilonproteobacteria</taxon>
        <taxon>Campylobacterales</taxon>
        <taxon>Hydrogenimonadaceae</taxon>
        <taxon>Hydrogenimonas</taxon>
    </lineage>
</organism>
<proteinExistence type="predicted"/>
<dbReference type="OrthoDB" id="9768467at2"/>
<feature type="domain" description="AAA+ ATPase" evidence="1">
    <location>
        <begin position="35"/>
        <end position="153"/>
    </location>
</feature>
<dbReference type="Gene3D" id="3.40.50.300">
    <property type="entry name" value="P-loop containing nucleotide triphosphate hydrolases"/>
    <property type="match status" value="1"/>
</dbReference>
<dbReference type="InterPro" id="IPR027417">
    <property type="entry name" value="P-loop_NTPase"/>
</dbReference>
<dbReference type="RefSeq" id="WP_092913162.1">
    <property type="nucleotide sequence ID" value="NZ_FOXB01000029.1"/>
</dbReference>
<dbReference type="SMART" id="SM00382">
    <property type="entry name" value="AAA"/>
    <property type="match status" value="1"/>
</dbReference>
<dbReference type="Proteomes" id="UP000199227">
    <property type="component" value="Unassembled WGS sequence"/>
</dbReference>
<protein>
    <recommendedName>
        <fullName evidence="1">AAA+ ATPase domain-containing protein</fullName>
    </recommendedName>
</protein>
<evidence type="ECO:0000313" key="2">
    <source>
        <dbReference type="EMBL" id="SFP63055.1"/>
    </source>
</evidence>
<evidence type="ECO:0000313" key="3">
    <source>
        <dbReference type="Proteomes" id="UP000199227"/>
    </source>
</evidence>
<dbReference type="EMBL" id="FOXB01000029">
    <property type="protein sequence ID" value="SFP63055.1"/>
    <property type="molecule type" value="Genomic_DNA"/>
</dbReference>
<reference evidence="2 3" key="1">
    <citation type="submission" date="2016-10" db="EMBL/GenBank/DDBJ databases">
        <authorList>
            <person name="de Groot N.N."/>
        </authorList>
    </citation>
    <scope>NUCLEOTIDE SEQUENCE [LARGE SCALE GENOMIC DNA]</scope>
    <source>
        <strain evidence="2 3">EP1-55-1</strain>
    </source>
</reference>
<gene>
    <name evidence="2" type="ORF">SAMN05216234_12919</name>
</gene>
<name>A0A1I5RX02_9BACT</name>
<keyword evidence="3" id="KW-1185">Reference proteome</keyword>
<dbReference type="STRING" id="223786.SAMN05216234_12919"/>
<dbReference type="AlphaFoldDB" id="A0A1I5RX02"/>
<dbReference type="PANTHER" id="PTHR42990:SF1">
    <property type="entry name" value="AAA+ ATPASE DOMAIN-CONTAINING PROTEIN"/>
    <property type="match status" value="1"/>
</dbReference>
<dbReference type="PANTHER" id="PTHR42990">
    <property type="entry name" value="ATPASE"/>
    <property type="match status" value="1"/>
</dbReference>
<sequence length="401" mass="46621">METLFLRLKELYQDKLRQKLPTYERFLLKNLLNSPSKHIGIYGSRGVGKTTLLLQLAKKLEYESDEILYISCDHILLSGINLFELVEYFYKYGGKCILIDEIHEAKDFEQNLKSIYDFLDIKVIFSGSSAIKLTNASFARRYSMFHLPILSLREYIALEYGINLNSFSLDEIVSNHTKIADEILTKLDDKKILKIFKEYQNKGAYPFYFSDKPSYYQKINDTINTVLFTDIAMLYGVNALKIEKLKKLLLSICLSKPLELSIEKLSKTIGISKATLYKYIEYLHRAELLRHIIYEAKRFKTLQKPDKLYLSNTNLLSTLCKNSDIGTIRETFFSSMISFNYSIYFVDRGDFLVDEKYVVEIGGKNKDFTQIKDIANSFLAIDDIEIGFGNKIPLWLFGFLY</sequence>
<dbReference type="InterPro" id="IPR025420">
    <property type="entry name" value="DUF4143"/>
</dbReference>
<dbReference type="Pfam" id="PF13635">
    <property type="entry name" value="DUF4143"/>
    <property type="match status" value="1"/>
</dbReference>
<dbReference type="Pfam" id="PF13173">
    <property type="entry name" value="AAA_14"/>
    <property type="match status" value="1"/>
</dbReference>
<evidence type="ECO:0000259" key="1">
    <source>
        <dbReference type="SMART" id="SM00382"/>
    </source>
</evidence>